<evidence type="ECO:0000313" key="3">
    <source>
        <dbReference type="Proteomes" id="UP000075666"/>
    </source>
</evidence>
<reference evidence="2 3" key="1">
    <citation type="submission" date="2016-01" db="EMBL/GenBank/DDBJ databases">
        <title>Genome Sequences of Twelve Sporeforming Bacillus Species Isolated from Foods.</title>
        <authorList>
            <person name="Berendsen E.M."/>
            <person name="Wells-Bennik M.H."/>
            <person name="Krawcyk A.O."/>
            <person name="De Jong A."/>
            <person name="Holsappel S."/>
            <person name="Eijlander R.T."/>
            <person name="Kuipers O.P."/>
        </authorList>
    </citation>
    <scope>NUCLEOTIDE SEQUENCE [LARGE SCALE GENOMIC DNA]</scope>
    <source>
        <strain evidence="2 3">B4102</strain>
    </source>
</reference>
<dbReference type="GO" id="GO:0006310">
    <property type="term" value="P:DNA recombination"/>
    <property type="evidence" value="ECO:0007669"/>
    <property type="project" value="UniProtKB-KW"/>
</dbReference>
<accession>A0A150KZD2</accession>
<dbReference type="Proteomes" id="UP000075666">
    <property type="component" value="Unassembled WGS sequence"/>
</dbReference>
<protein>
    <submittedName>
        <fullName evidence="2">Uncharacterized protein</fullName>
    </submittedName>
</protein>
<gene>
    <name evidence="2" type="ORF">B4102_3165</name>
</gene>
<dbReference type="InterPro" id="IPR013762">
    <property type="entry name" value="Integrase-like_cat_sf"/>
</dbReference>
<dbReference type="STRING" id="46224.B4102_3165"/>
<dbReference type="Gene3D" id="1.10.443.10">
    <property type="entry name" value="Intergrase catalytic core"/>
    <property type="match status" value="1"/>
</dbReference>
<dbReference type="PATRIC" id="fig|46224.3.peg.3139"/>
<dbReference type="SUPFAM" id="SSF56349">
    <property type="entry name" value="DNA breaking-rejoining enzymes"/>
    <property type="match status" value="1"/>
</dbReference>
<dbReference type="GO" id="GO:0015074">
    <property type="term" value="P:DNA integration"/>
    <property type="evidence" value="ECO:0007669"/>
    <property type="project" value="InterPro"/>
</dbReference>
<dbReference type="GO" id="GO:0003677">
    <property type="term" value="F:DNA binding"/>
    <property type="evidence" value="ECO:0007669"/>
    <property type="project" value="InterPro"/>
</dbReference>
<dbReference type="InterPro" id="IPR011010">
    <property type="entry name" value="DNA_brk_join_enz"/>
</dbReference>
<comment type="caution">
    <text evidence="2">The sequence shown here is derived from an EMBL/GenBank/DDBJ whole genome shotgun (WGS) entry which is preliminary data.</text>
</comment>
<dbReference type="RefSeq" id="WP_066231715.1">
    <property type="nucleotide sequence ID" value="NZ_LQYN01000056.1"/>
</dbReference>
<proteinExistence type="predicted"/>
<keyword evidence="3" id="KW-1185">Reference proteome</keyword>
<name>A0A150KZD2_9BACI</name>
<dbReference type="OrthoDB" id="2207344at2"/>
<keyword evidence="1" id="KW-0233">DNA recombination</keyword>
<evidence type="ECO:0000256" key="1">
    <source>
        <dbReference type="ARBA" id="ARBA00023172"/>
    </source>
</evidence>
<sequence length="576" mass="68175">MKENNAVEELNLAADSSFNLDGIIYAKKVLNRLRKEKSLIQGEFDEDLWIVEHEFNKGNYIHLNFEKLNSIIFIKNSPKHLKKVIKCWTTYLLDNYSYRTVQATLNHVIKFTVETSGYKADKVVEFLNKIDDSDRENSTKKTFLTAVYNFLDYSELMNVEDVMAILQKYQSKLGQRSGVRMLPPPFWIFEFDRILNEFFNKLDTLEPSEEISRLRCLYSPIRLWWNLTTIIPIRPSEFCLIERNCLSFTETIEGKLYYIKLPRKKLKKVNKKSIQIMDQIMISPEIYYEINNYINFTNQYGETKTLISYKSLAALDKNYHWQRNNQKKNLNYFSNQTLYHLLNRFYNEIVEQKYNVLVKKENRLTPIHTRHIAFVNLMLQGIPPIERARLGGHQTITAQFHYSYHIEQWVDTEVFKLMIQYQNWGVENRVQEDQKSPVFIPEKIKEKAYSAISPSFKMKLKEVGYCTDRLQRCQSKECILCDYWGISPDELEEKPDVIVKKLFDRQTEIKEVVSVLENIERQLLTNELSGYDPSFQIKHMTTINRLNAKIKQISMIQAKVGMLGGKITSWDNEEEI</sequence>
<dbReference type="AlphaFoldDB" id="A0A150KZD2"/>
<evidence type="ECO:0000313" key="2">
    <source>
        <dbReference type="EMBL" id="KYD05441.1"/>
    </source>
</evidence>
<dbReference type="EMBL" id="LQYN01000056">
    <property type="protein sequence ID" value="KYD05441.1"/>
    <property type="molecule type" value="Genomic_DNA"/>
</dbReference>
<organism evidence="2 3">
    <name type="scientific">Heyndrickxia sporothermodurans</name>
    <dbReference type="NCBI Taxonomy" id="46224"/>
    <lineage>
        <taxon>Bacteria</taxon>
        <taxon>Bacillati</taxon>
        <taxon>Bacillota</taxon>
        <taxon>Bacilli</taxon>
        <taxon>Bacillales</taxon>
        <taxon>Bacillaceae</taxon>
        <taxon>Heyndrickxia</taxon>
    </lineage>
</organism>